<dbReference type="Gene3D" id="3.40.50.300">
    <property type="entry name" value="P-loop containing nucleotide triphosphate hydrolases"/>
    <property type="match status" value="1"/>
</dbReference>
<dbReference type="Gene3D" id="3.30.1220.10">
    <property type="entry name" value="CobW-like, C-terminal domain"/>
    <property type="match status" value="1"/>
</dbReference>
<evidence type="ECO:0000256" key="5">
    <source>
        <dbReference type="ARBA" id="ARBA00049117"/>
    </source>
</evidence>
<dbReference type="SUPFAM" id="SSF90002">
    <property type="entry name" value="Hypothetical protein YjiA, C-terminal domain"/>
    <property type="match status" value="1"/>
</dbReference>
<dbReference type="PANTHER" id="PTHR13748:SF62">
    <property type="entry name" value="COBW DOMAIN-CONTAINING PROTEIN"/>
    <property type="match status" value="1"/>
</dbReference>
<dbReference type="Pfam" id="PF07683">
    <property type="entry name" value="CobW_C"/>
    <property type="match status" value="1"/>
</dbReference>
<dbReference type="Pfam" id="PF02492">
    <property type="entry name" value="cobW"/>
    <property type="match status" value="1"/>
</dbReference>
<gene>
    <name evidence="8" type="ORF">GC097_11355</name>
</gene>
<dbReference type="InterPro" id="IPR011629">
    <property type="entry name" value="CobW-like_C"/>
</dbReference>
<organism evidence="8 9">
    <name type="scientific">Paenibacillus planticolens</name>
    <dbReference type="NCBI Taxonomy" id="2654976"/>
    <lineage>
        <taxon>Bacteria</taxon>
        <taxon>Bacillati</taxon>
        <taxon>Bacillota</taxon>
        <taxon>Bacilli</taxon>
        <taxon>Bacillales</taxon>
        <taxon>Paenibacillaceae</taxon>
        <taxon>Paenibacillus</taxon>
    </lineage>
</organism>
<comment type="similarity">
    <text evidence="4">Belongs to the SIMIBI class G3E GTPase family. ZNG1 subfamily.</text>
</comment>
<evidence type="ECO:0000256" key="2">
    <source>
        <dbReference type="ARBA" id="ARBA00022801"/>
    </source>
</evidence>
<evidence type="ECO:0000259" key="7">
    <source>
        <dbReference type="Pfam" id="PF07683"/>
    </source>
</evidence>
<protein>
    <submittedName>
        <fullName evidence="8">GTP-binding protein</fullName>
    </submittedName>
</protein>
<evidence type="ECO:0000256" key="4">
    <source>
        <dbReference type="ARBA" id="ARBA00034320"/>
    </source>
</evidence>
<comment type="catalytic activity">
    <reaction evidence="5">
        <text>GTP + H2O = GDP + phosphate + H(+)</text>
        <dbReference type="Rhea" id="RHEA:19669"/>
        <dbReference type="ChEBI" id="CHEBI:15377"/>
        <dbReference type="ChEBI" id="CHEBI:15378"/>
        <dbReference type="ChEBI" id="CHEBI:37565"/>
        <dbReference type="ChEBI" id="CHEBI:43474"/>
        <dbReference type="ChEBI" id="CHEBI:58189"/>
    </reaction>
    <physiologicalReaction direction="left-to-right" evidence="5">
        <dbReference type="Rhea" id="RHEA:19670"/>
    </physiologicalReaction>
</comment>
<dbReference type="InterPro" id="IPR051316">
    <property type="entry name" value="Zinc-reg_GTPase_activator"/>
</dbReference>
<dbReference type="InterPro" id="IPR003495">
    <property type="entry name" value="CobW/HypB/UreG_nucleotide-bd"/>
</dbReference>
<accession>A0ABX1ZPT7</accession>
<evidence type="ECO:0000313" key="9">
    <source>
        <dbReference type="Proteomes" id="UP000618579"/>
    </source>
</evidence>
<dbReference type="PANTHER" id="PTHR13748">
    <property type="entry name" value="COBW-RELATED"/>
    <property type="match status" value="1"/>
</dbReference>
<keyword evidence="1" id="KW-0547">Nucleotide-binding</keyword>
<dbReference type="InterPro" id="IPR027417">
    <property type="entry name" value="P-loop_NTPase"/>
</dbReference>
<reference evidence="8 9" key="1">
    <citation type="submission" date="2019-10" db="EMBL/GenBank/DDBJ databases">
        <title>Description of Paenibacillus pedi sp. nov.</title>
        <authorList>
            <person name="Carlier A."/>
            <person name="Qi S."/>
        </authorList>
    </citation>
    <scope>NUCLEOTIDE SEQUENCE [LARGE SCALE GENOMIC DNA]</scope>
    <source>
        <strain evidence="8 9">LMG 31457</strain>
    </source>
</reference>
<keyword evidence="2" id="KW-0378">Hydrolase</keyword>
<dbReference type="Proteomes" id="UP000618579">
    <property type="component" value="Unassembled WGS sequence"/>
</dbReference>
<evidence type="ECO:0000313" key="8">
    <source>
        <dbReference type="EMBL" id="NOV00615.1"/>
    </source>
</evidence>
<dbReference type="SUPFAM" id="SSF52540">
    <property type="entry name" value="P-loop containing nucleoside triphosphate hydrolases"/>
    <property type="match status" value="1"/>
</dbReference>
<keyword evidence="3" id="KW-0143">Chaperone</keyword>
<proteinExistence type="inferred from homology"/>
<dbReference type="RefSeq" id="WP_171683450.1">
    <property type="nucleotide sequence ID" value="NZ_WHNZ01000022.1"/>
</dbReference>
<comment type="caution">
    <text evidence="8">The sequence shown here is derived from an EMBL/GenBank/DDBJ whole genome shotgun (WGS) entry which is preliminary data.</text>
</comment>
<sequence>MLQSVPIHLFSGFLGSGKTTLLKKTLDYYTESGKKPVVIMNEIGEINLDGMIIGEEVPMTEMLSGCICCTIRGDLSMAIKSLYTEHQPDAIFIESTGIANPMEIIEGVTDASLIMPVELQSIVTVVDAPHLFELSRNSRSKTLALMKEQIRCASLVILNKADKVSAEELDELDQLLREWNPFAGIEVTVYCHMDMQILASLNGMAAQETLRLGNMATCSSEHGQTCDHRQSDTGGKAHNHHTHDHVMAYTHYFNRPIDLDKFEEVIRTLPQQVYRAKGIVQTTDGESTKHHLFQYAYRELEFMNLSIKPKVAVQNVAVFIGENFSKDDVIQVLQEV</sequence>
<dbReference type="EMBL" id="WHNZ01000022">
    <property type="protein sequence ID" value="NOV00615.1"/>
    <property type="molecule type" value="Genomic_DNA"/>
</dbReference>
<evidence type="ECO:0000259" key="6">
    <source>
        <dbReference type="Pfam" id="PF02492"/>
    </source>
</evidence>
<dbReference type="CDD" id="cd03112">
    <property type="entry name" value="CobW-like"/>
    <property type="match status" value="1"/>
</dbReference>
<feature type="domain" description="CobW C-terminal" evidence="7">
    <location>
        <begin position="250"/>
        <end position="335"/>
    </location>
</feature>
<feature type="domain" description="CobW/HypB/UreG nucleotide-binding" evidence="6">
    <location>
        <begin position="6"/>
        <end position="182"/>
    </location>
</feature>
<evidence type="ECO:0000256" key="1">
    <source>
        <dbReference type="ARBA" id="ARBA00022741"/>
    </source>
</evidence>
<evidence type="ECO:0000256" key="3">
    <source>
        <dbReference type="ARBA" id="ARBA00023186"/>
    </source>
</evidence>
<keyword evidence="9" id="KW-1185">Reference proteome</keyword>
<name>A0ABX1ZPT7_9BACL</name>
<dbReference type="InterPro" id="IPR036627">
    <property type="entry name" value="CobW-likC_sf"/>
</dbReference>